<sequence length="73" mass="8147">MAIFFVLILQPSSSSISGAELLTVVFVTGAGFQMGRSERSSVCSLYPWQRLLHNMVDTLLKYPTVLKARHRSC</sequence>
<protein>
    <submittedName>
        <fullName evidence="1">Uncharacterized protein</fullName>
    </submittedName>
</protein>
<reference evidence="1" key="1">
    <citation type="journal article" date="2021" name="Sci. Rep.">
        <title>Antibiotic resistance plasmid composition and architecture in Escherichia coli isolates from meat.</title>
        <authorList>
            <person name="Darphorn T.S."/>
            <person name="Bel K."/>
            <person name="Koenders-van Sint Anneland B.B."/>
            <person name="Brul S."/>
            <person name="Ter Kuile B.H."/>
        </authorList>
    </citation>
    <scope>NUCLEOTIDE SEQUENCE</scope>
    <source>
        <strain evidence="1">ESBL3215</strain>
    </source>
</reference>
<dbReference type="AlphaFoldDB" id="A0A7U1E271"/>
<name>A0A7U1E271_ECOLX</name>
<organism evidence="1">
    <name type="scientific">Escherichia coli</name>
    <dbReference type="NCBI Taxonomy" id="562"/>
    <lineage>
        <taxon>Bacteria</taxon>
        <taxon>Pseudomonadati</taxon>
        <taxon>Pseudomonadota</taxon>
        <taxon>Gammaproteobacteria</taxon>
        <taxon>Enterobacterales</taxon>
        <taxon>Enterobacteriaceae</taxon>
        <taxon>Escherichia</taxon>
    </lineage>
</organism>
<proteinExistence type="predicted"/>
<dbReference type="EMBL" id="MW390533">
    <property type="protein sequence ID" value="QQZ47427.1"/>
    <property type="molecule type" value="Genomic_DNA"/>
</dbReference>
<keyword evidence="1" id="KW-0614">Plasmid</keyword>
<evidence type="ECO:0000313" key="1">
    <source>
        <dbReference type="EMBL" id="QQZ47427.1"/>
    </source>
</evidence>
<geneLocation type="plasmid" evidence="1">
    <name>pESBL3215-IncF</name>
</geneLocation>
<accession>A0A7U1E271</accession>